<dbReference type="InParanoid" id="A0A212FFK3"/>
<proteinExistence type="predicted"/>
<keyword evidence="2" id="KW-1185">Reference proteome</keyword>
<reference evidence="1 2" key="1">
    <citation type="journal article" date="2011" name="Cell">
        <title>The monarch butterfly genome yields insights into long-distance migration.</title>
        <authorList>
            <person name="Zhan S."/>
            <person name="Merlin C."/>
            <person name="Boore J.L."/>
            <person name="Reppert S.M."/>
        </authorList>
    </citation>
    <scope>NUCLEOTIDE SEQUENCE [LARGE SCALE GENOMIC DNA]</scope>
    <source>
        <strain evidence="1">F-2</strain>
    </source>
</reference>
<name>A0A212FFK3_DANPL</name>
<evidence type="ECO:0000313" key="1">
    <source>
        <dbReference type="EMBL" id="OWR52507.1"/>
    </source>
</evidence>
<accession>A0A212FFK3</accession>
<evidence type="ECO:0000313" key="2">
    <source>
        <dbReference type="Proteomes" id="UP000007151"/>
    </source>
</evidence>
<dbReference type="EMBL" id="AGBW02008811">
    <property type="protein sequence ID" value="OWR52507.1"/>
    <property type="molecule type" value="Genomic_DNA"/>
</dbReference>
<gene>
    <name evidence="1" type="ORF">KGM_209593</name>
</gene>
<comment type="caution">
    <text evidence="1">The sequence shown here is derived from an EMBL/GenBank/DDBJ whole genome shotgun (WGS) entry which is preliminary data.</text>
</comment>
<dbReference type="AlphaFoldDB" id="A0A212FFK3"/>
<dbReference type="KEGG" id="dpl:KGM_209593"/>
<protein>
    <submittedName>
        <fullName evidence="1">Uncharacterized protein</fullName>
    </submittedName>
</protein>
<dbReference type="Proteomes" id="UP000007151">
    <property type="component" value="Unassembled WGS sequence"/>
</dbReference>
<organism evidence="1 2">
    <name type="scientific">Danaus plexippus plexippus</name>
    <dbReference type="NCBI Taxonomy" id="278856"/>
    <lineage>
        <taxon>Eukaryota</taxon>
        <taxon>Metazoa</taxon>
        <taxon>Ecdysozoa</taxon>
        <taxon>Arthropoda</taxon>
        <taxon>Hexapoda</taxon>
        <taxon>Insecta</taxon>
        <taxon>Pterygota</taxon>
        <taxon>Neoptera</taxon>
        <taxon>Endopterygota</taxon>
        <taxon>Lepidoptera</taxon>
        <taxon>Glossata</taxon>
        <taxon>Ditrysia</taxon>
        <taxon>Papilionoidea</taxon>
        <taxon>Nymphalidae</taxon>
        <taxon>Danainae</taxon>
        <taxon>Danaini</taxon>
        <taxon>Danaina</taxon>
        <taxon>Danaus</taxon>
        <taxon>Danaus</taxon>
    </lineage>
</organism>
<sequence>MEACEVGSSGVARHLCPVPSPAYVPLAPGDETLSAISALKSVIPPDDVHLYVETFGYFRPLSQALRSDAASPRDPATLFIMRFEELRTNITIATV</sequence>